<feature type="transmembrane region" description="Helical" evidence="1">
    <location>
        <begin position="29"/>
        <end position="48"/>
    </location>
</feature>
<reference evidence="2" key="1">
    <citation type="submission" date="2020-01" db="EMBL/GenBank/DDBJ databases">
        <authorList>
            <consortium name="DOE Joint Genome Institute"/>
            <person name="Haridas S."/>
            <person name="Albert R."/>
            <person name="Binder M."/>
            <person name="Bloem J."/>
            <person name="Labutti K."/>
            <person name="Salamov A."/>
            <person name="Andreopoulos B."/>
            <person name="Baker S.E."/>
            <person name="Barry K."/>
            <person name="Bills G."/>
            <person name="Bluhm B.H."/>
            <person name="Cannon C."/>
            <person name="Castanera R."/>
            <person name="Culley D.E."/>
            <person name="Daum C."/>
            <person name="Ezra D."/>
            <person name="Gonzalez J.B."/>
            <person name="Henrissat B."/>
            <person name="Kuo A."/>
            <person name="Liang C."/>
            <person name="Lipzen A."/>
            <person name="Lutzoni F."/>
            <person name="Magnuson J."/>
            <person name="Mondo S."/>
            <person name="Nolan M."/>
            <person name="Ohm R."/>
            <person name="Pangilinan J."/>
            <person name="Park H.-J."/>
            <person name="Ramirez L."/>
            <person name="Alfaro M."/>
            <person name="Sun H."/>
            <person name="Tritt A."/>
            <person name="Yoshinaga Y."/>
            <person name="Zwiers L.-H."/>
            <person name="Turgeon B.G."/>
            <person name="Goodwin S.B."/>
            <person name="Spatafora J.W."/>
            <person name="Crous P.W."/>
            <person name="Grigoriev I.V."/>
        </authorList>
    </citation>
    <scope>NUCLEOTIDE SEQUENCE</scope>
    <source>
        <strain evidence="2">CBS 394.84</strain>
    </source>
</reference>
<evidence type="ECO:0000256" key="1">
    <source>
        <dbReference type="SAM" id="Phobius"/>
    </source>
</evidence>
<keyword evidence="1" id="KW-0472">Membrane</keyword>
<proteinExistence type="predicted"/>
<sequence>MDQSNSEDVMMRIWGRSTWNLQGRCTDDVTIPTAFFCLTAIPAAILLLRTLTMRLHTYPKFSDFFLEGLTKSWEICWLQPSLAFATSLFVGVELCSPYFDSFCHSSLPALSVSWEGG</sequence>
<dbReference type="GeneID" id="63844273"/>
<name>A0A9P4GB78_9PLEO</name>
<dbReference type="EMBL" id="ML976618">
    <property type="protein sequence ID" value="KAF1842050.1"/>
    <property type="molecule type" value="Genomic_DNA"/>
</dbReference>
<gene>
    <name evidence="2" type="ORF">K460DRAFT_178075</name>
</gene>
<evidence type="ECO:0000313" key="2">
    <source>
        <dbReference type="EMBL" id="KAF1842050.1"/>
    </source>
</evidence>
<keyword evidence="3" id="KW-1185">Reference proteome</keyword>
<keyword evidence="1" id="KW-1133">Transmembrane helix</keyword>
<keyword evidence="1" id="KW-0812">Transmembrane</keyword>
<comment type="caution">
    <text evidence="2">The sequence shown here is derived from an EMBL/GenBank/DDBJ whole genome shotgun (WGS) entry which is preliminary data.</text>
</comment>
<dbReference type="Proteomes" id="UP000800039">
    <property type="component" value="Unassembled WGS sequence"/>
</dbReference>
<accession>A0A9P4GB78</accession>
<evidence type="ECO:0000313" key="3">
    <source>
        <dbReference type="Proteomes" id="UP000800039"/>
    </source>
</evidence>
<protein>
    <submittedName>
        <fullName evidence="2">Uncharacterized protein</fullName>
    </submittedName>
</protein>
<organism evidence="2 3">
    <name type="scientific">Cucurbitaria berberidis CBS 394.84</name>
    <dbReference type="NCBI Taxonomy" id="1168544"/>
    <lineage>
        <taxon>Eukaryota</taxon>
        <taxon>Fungi</taxon>
        <taxon>Dikarya</taxon>
        <taxon>Ascomycota</taxon>
        <taxon>Pezizomycotina</taxon>
        <taxon>Dothideomycetes</taxon>
        <taxon>Pleosporomycetidae</taxon>
        <taxon>Pleosporales</taxon>
        <taxon>Pleosporineae</taxon>
        <taxon>Cucurbitariaceae</taxon>
        <taxon>Cucurbitaria</taxon>
    </lineage>
</organism>
<dbReference type="RefSeq" id="XP_040784613.1">
    <property type="nucleotide sequence ID" value="XM_040927021.1"/>
</dbReference>
<dbReference type="AlphaFoldDB" id="A0A9P4GB78"/>